<sequence length="199" mass="21373">MFTLIGDIVGSRKIADRAAAQQAISAALNRVNEAIDTAQPLEPTLGDEVQGGFTTVADATLAALLINLELSPDIEMRFGLGKGDVTVHDSSRHPLLQDGPGWWTAREAISTLEGRRGTWYVGPSEENPPPALVNAFLLARDALVARLSDRQQRMLLLSFQGRSQREIAATEKISQSAVSQAFAKGVRAAHDAQLTFGKA</sequence>
<dbReference type="RefSeq" id="WP_377131298.1">
    <property type="nucleotide sequence ID" value="NZ_JBHSFI010000001.1"/>
</dbReference>
<keyword evidence="2" id="KW-1185">Reference proteome</keyword>
<protein>
    <submittedName>
        <fullName evidence="1">SatD family protein</fullName>
    </submittedName>
</protein>
<proteinExistence type="predicted"/>
<name>A0ABV9HBK6_9MICO</name>
<evidence type="ECO:0000313" key="1">
    <source>
        <dbReference type="EMBL" id="MFC4626823.1"/>
    </source>
</evidence>
<dbReference type="Proteomes" id="UP001596011">
    <property type="component" value="Unassembled WGS sequence"/>
</dbReference>
<reference evidence="2" key="1">
    <citation type="journal article" date="2019" name="Int. J. Syst. Evol. Microbiol.">
        <title>The Global Catalogue of Microorganisms (GCM) 10K type strain sequencing project: providing services to taxonomists for standard genome sequencing and annotation.</title>
        <authorList>
            <consortium name="The Broad Institute Genomics Platform"/>
            <consortium name="The Broad Institute Genome Sequencing Center for Infectious Disease"/>
            <person name="Wu L."/>
            <person name="Ma J."/>
        </authorList>
    </citation>
    <scope>NUCLEOTIDE SEQUENCE [LARGE SCALE GENOMIC DNA]</scope>
    <source>
        <strain evidence="2">CCUG 42722</strain>
    </source>
</reference>
<dbReference type="InterPro" id="IPR013324">
    <property type="entry name" value="RNA_pol_sigma_r3/r4-like"/>
</dbReference>
<dbReference type="Pfam" id="PF16264">
    <property type="entry name" value="SatD"/>
    <property type="match status" value="1"/>
</dbReference>
<dbReference type="InterPro" id="IPR036388">
    <property type="entry name" value="WH-like_DNA-bd_sf"/>
</dbReference>
<gene>
    <name evidence="1" type="ORF">ACFO6V_01170</name>
</gene>
<dbReference type="InterPro" id="IPR032580">
    <property type="entry name" value="SatD"/>
</dbReference>
<organism evidence="1 2">
    <name type="scientific">Promicromonospora alba</name>
    <dbReference type="NCBI Taxonomy" id="1616110"/>
    <lineage>
        <taxon>Bacteria</taxon>
        <taxon>Bacillati</taxon>
        <taxon>Actinomycetota</taxon>
        <taxon>Actinomycetes</taxon>
        <taxon>Micrococcales</taxon>
        <taxon>Promicromonosporaceae</taxon>
        <taxon>Promicromonospora</taxon>
    </lineage>
</organism>
<dbReference type="EMBL" id="JBHSFI010000001">
    <property type="protein sequence ID" value="MFC4626823.1"/>
    <property type="molecule type" value="Genomic_DNA"/>
</dbReference>
<comment type="caution">
    <text evidence="1">The sequence shown here is derived from an EMBL/GenBank/DDBJ whole genome shotgun (WGS) entry which is preliminary data.</text>
</comment>
<evidence type="ECO:0000313" key="2">
    <source>
        <dbReference type="Proteomes" id="UP001596011"/>
    </source>
</evidence>
<accession>A0ABV9HBK6</accession>
<dbReference type="SUPFAM" id="SSF88659">
    <property type="entry name" value="Sigma3 and sigma4 domains of RNA polymerase sigma factors"/>
    <property type="match status" value="1"/>
</dbReference>
<dbReference type="Gene3D" id="1.10.10.10">
    <property type="entry name" value="Winged helix-like DNA-binding domain superfamily/Winged helix DNA-binding domain"/>
    <property type="match status" value="1"/>
</dbReference>